<evidence type="ECO:0000313" key="2">
    <source>
        <dbReference type="Proteomes" id="UP001497527"/>
    </source>
</evidence>
<gene>
    <name evidence="1" type="ORF">T190423A01A_10640</name>
</gene>
<dbReference type="RefSeq" id="WP_348714529.1">
    <property type="nucleotide sequence ID" value="NZ_CAXJIO010000010.1"/>
</dbReference>
<accession>A0ABM9P930</accession>
<name>A0ABM9P930_9FLAO</name>
<keyword evidence="2" id="KW-1185">Reference proteome</keyword>
<proteinExistence type="predicted"/>
<organism evidence="1 2">
    <name type="scientific">Tenacibaculum polynesiense</name>
    <dbReference type="NCBI Taxonomy" id="3137857"/>
    <lineage>
        <taxon>Bacteria</taxon>
        <taxon>Pseudomonadati</taxon>
        <taxon>Bacteroidota</taxon>
        <taxon>Flavobacteriia</taxon>
        <taxon>Flavobacteriales</taxon>
        <taxon>Flavobacteriaceae</taxon>
        <taxon>Tenacibaculum</taxon>
    </lineage>
</organism>
<comment type="caution">
    <text evidence="1">The sequence shown here is derived from an EMBL/GenBank/DDBJ whole genome shotgun (WGS) entry which is preliminary data.</text>
</comment>
<reference evidence="1 2" key="1">
    <citation type="submission" date="2024-05" db="EMBL/GenBank/DDBJ databases">
        <authorList>
            <person name="Duchaud E."/>
        </authorList>
    </citation>
    <scope>NUCLEOTIDE SEQUENCE [LARGE SCALE GENOMIC DNA]</scope>
    <source>
        <strain evidence="1">Ena-SAMPLE-TAB-13-05-2024-13:56:06:370-140308</strain>
    </source>
</reference>
<dbReference type="Proteomes" id="UP001497527">
    <property type="component" value="Unassembled WGS sequence"/>
</dbReference>
<evidence type="ECO:0000313" key="1">
    <source>
        <dbReference type="EMBL" id="CAL2102077.1"/>
    </source>
</evidence>
<protein>
    <submittedName>
        <fullName evidence="1">Uncharacterized protein</fullName>
    </submittedName>
</protein>
<dbReference type="EMBL" id="CAXJIO010000010">
    <property type="protein sequence ID" value="CAL2102077.1"/>
    <property type="molecule type" value="Genomic_DNA"/>
</dbReference>
<sequence>MGLIKCKIHGYSSFIQMSNVLFEKYYLNKKEKYVVLRIVFSIKKLDTEFAHYDLEDNRIRYESVKSFEDFELVFEEISGDKGTCGKCFKEFVESNKIELDELVLVIENDQ</sequence>